<protein>
    <submittedName>
        <fullName evidence="1">Uncharacterized protein</fullName>
    </submittedName>
</protein>
<keyword evidence="2" id="KW-1185">Reference proteome</keyword>
<dbReference type="EMBL" id="FOCQ01000008">
    <property type="protein sequence ID" value="SEN26862.1"/>
    <property type="molecule type" value="Genomic_DNA"/>
</dbReference>
<accession>A0A1H8F5C4</accession>
<name>A0A1H8F5C4_9BACL</name>
<dbReference type="STRING" id="1173111.SAMN05444955_10819"/>
<organism evidence="1 2">
    <name type="scientific">Lihuaxuella thermophila</name>
    <dbReference type="NCBI Taxonomy" id="1173111"/>
    <lineage>
        <taxon>Bacteria</taxon>
        <taxon>Bacillati</taxon>
        <taxon>Bacillota</taxon>
        <taxon>Bacilli</taxon>
        <taxon>Bacillales</taxon>
        <taxon>Thermoactinomycetaceae</taxon>
        <taxon>Lihuaxuella</taxon>
    </lineage>
</organism>
<reference evidence="1 2" key="1">
    <citation type="submission" date="2016-10" db="EMBL/GenBank/DDBJ databases">
        <authorList>
            <person name="de Groot N.N."/>
        </authorList>
    </citation>
    <scope>NUCLEOTIDE SEQUENCE [LARGE SCALE GENOMIC DNA]</scope>
    <source>
        <strain evidence="1 2">DSM 46701</strain>
    </source>
</reference>
<dbReference type="AlphaFoldDB" id="A0A1H8F5C4"/>
<sequence length="37" mass="4188">MSDFLLLSQVLIDAGSFFPVLFKKAEGLIYFPVRVLL</sequence>
<gene>
    <name evidence="1" type="ORF">SAMN05444955_10819</name>
</gene>
<dbReference type="Proteomes" id="UP000199695">
    <property type="component" value="Unassembled WGS sequence"/>
</dbReference>
<evidence type="ECO:0000313" key="2">
    <source>
        <dbReference type="Proteomes" id="UP000199695"/>
    </source>
</evidence>
<evidence type="ECO:0000313" key="1">
    <source>
        <dbReference type="EMBL" id="SEN26862.1"/>
    </source>
</evidence>
<proteinExistence type="predicted"/>